<sequence length="48" mass="5310">MILFLCPQCTSLSNSSLAQYSATILAPRGCPAKFSFILMLYFNKTNFG</sequence>
<comment type="caution">
    <text evidence="1">The sequence shown here is derived from an EMBL/GenBank/DDBJ whole genome shotgun (WGS) entry which is preliminary data.</text>
</comment>
<accession>A0A6V7TWG2</accession>
<evidence type="ECO:0000313" key="2">
    <source>
        <dbReference type="Proteomes" id="UP000580250"/>
    </source>
</evidence>
<protein>
    <submittedName>
        <fullName evidence="1">Uncharacterized protein</fullName>
    </submittedName>
</protein>
<name>A0A6V7TWG2_MELEN</name>
<proteinExistence type="predicted"/>
<reference evidence="1 2" key="1">
    <citation type="submission" date="2020-08" db="EMBL/GenBank/DDBJ databases">
        <authorList>
            <person name="Koutsovoulos G."/>
            <person name="Danchin GJ E."/>
        </authorList>
    </citation>
    <scope>NUCLEOTIDE SEQUENCE [LARGE SCALE GENOMIC DNA]</scope>
</reference>
<organism evidence="1 2">
    <name type="scientific">Meloidogyne enterolobii</name>
    <name type="common">Root-knot nematode worm</name>
    <name type="synonym">Meloidogyne mayaguensis</name>
    <dbReference type="NCBI Taxonomy" id="390850"/>
    <lineage>
        <taxon>Eukaryota</taxon>
        <taxon>Metazoa</taxon>
        <taxon>Ecdysozoa</taxon>
        <taxon>Nematoda</taxon>
        <taxon>Chromadorea</taxon>
        <taxon>Rhabditida</taxon>
        <taxon>Tylenchina</taxon>
        <taxon>Tylenchomorpha</taxon>
        <taxon>Tylenchoidea</taxon>
        <taxon>Meloidogynidae</taxon>
        <taxon>Meloidogyninae</taxon>
        <taxon>Meloidogyne</taxon>
    </lineage>
</organism>
<dbReference type="Proteomes" id="UP000580250">
    <property type="component" value="Unassembled WGS sequence"/>
</dbReference>
<dbReference type="AlphaFoldDB" id="A0A6V7TWG2"/>
<gene>
    <name evidence="1" type="ORF">MENT_LOCUS5342</name>
</gene>
<dbReference type="EMBL" id="CAJEWN010000019">
    <property type="protein sequence ID" value="CAD2137169.1"/>
    <property type="molecule type" value="Genomic_DNA"/>
</dbReference>
<evidence type="ECO:0000313" key="1">
    <source>
        <dbReference type="EMBL" id="CAD2137169.1"/>
    </source>
</evidence>